<dbReference type="Proteomes" id="UP000824782">
    <property type="component" value="Unassembled WGS sequence"/>
</dbReference>
<evidence type="ECO:0000313" key="2">
    <source>
        <dbReference type="EMBL" id="KAG8534958.1"/>
    </source>
</evidence>
<feature type="domain" description="Hydantoinase B/oxoprolinase" evidence="1">
    <location>
        <begin position="17"/>
        <end position="85"/>
    </location>
</feature>
<protein>
    <recommendedName>
        <fullName evidence="1">Hydantoinase B/oxoprolinase domain-containing protein</fullName>
    </recommendedName>
</protein>
<accession>A0AAV6YMB3</accession>
<proteinExistence type="predicted"/>
<evidence type="ECO:0000313" key="3">
    <source>
        <dbReference type="Proteomes" id="UP000824782"/>
    </source>
</evidence>
<dbReference type="AlphaFoldDB" id="A0AAV6YMB3"/>
<dbReference type="InterPro" id="IPR045079">
    <property type="entry name" value="Oxoprolinase-like"/>
</dbReference>
<dbReference type="GO" id="GO:0006749">
    <property type="term" value="P:glutathione metabolic process"/>
    <property type="evidence" value="ECO:0007669"/>
    <property type="project" value="TreeGrafter"/>
</dbReference>
<name>A0AAV6YMB3_ENGPU</name>
<dbReference type="EMBL" id="WNYA01083850">
    <property type="protein sequence ID" value="KAG8534958.1"/>
    <property type="molecule type" value="Genomic_DNA"/>
</dbReference>
<reference evidence="2" key="1">
    <citation type="thesis" date="2020" institute="ProQuest LLC" country="789 East Eisenhower Parkway, Ann Arbor, MI, USA">
        <title>Comparative Genomics and Chromosome Evolution.</title>
        <authorList>
            <person name="Mudd A.B."/>
        </authorList>
    </citation>
    <scope>NUCLEOTIDE SEQUENCE</scope>
    <source>
        <strain evidence="2">237g6f4</strain>
        <tissue evidence="2">Blood</tissue>
    </source>
</reference>
<sequence>MLRQFAVRWEEQSGALEVESVDYMDDGSPIKLKVTIQKDEGSAVFDFSGSGYEVFGNCNAPRAITLSALIYCLRCMVGQDIPLNQVRS</sequence>
<dbReference type="Pfam" id="PF02538">
    <property type="entry name" value="Hydantoinase_B"/>
    <property type="match status" value="1"/>
</dbReference>
<dbReference type="PANTHER" id="PTHR11365">
    <property type="entry name" value="5-OXOPROLINASE RELATED"/>
    <property type="match status" value="1"/>
</dbReference>
<dbReference type="GO" id="GO:0017168">
    <property type="term" value="F:5-oxoprolinase (ATP-hydrolyzing) activity"/>
    <property type="evidence" value="ECO:0007669"/>
    <property type="project" value="TreeGrafter"/>
</dbReference>
<dbReference type="PANTHER" id="PTHR11365:SF2">
    <property type="entry name" value="5-OXOPROLINASE"/>
    <property type="match status" value="1"/>
</dbReference>
<keyword evidence="3" id="KW-1185">Reference proteome</keyword>
<comment type="caution">
    <text evidence="2">The sequence shown here is derived from an EMBL/GenBank/DDBJ whole genome shotgun (WGS) entry which is preliminary data.</text>
</comment>
<dbReference type="InterPro" id="IPR003692">
    <property type="entry name" value="Hydantoinase_B"/>
</dbReference>
<organism evidence="2 3">
    <name type="scientific">Engystomops pustulosus</name>
    <name type="common">Tungara frog</name>
    <name type="synonym">Physalaemus pustulosus</name>
    <dbReference type="NCBI Taxonomy" id="76066"/>
    <lineage>
        <taxon>Eukaryota</taxon>
        <taxon>Metazoa</taxon>
        <taxon>Chordata</taxon>
        <taxon>Craniata</taxon>
        <taxon>Vertebrata</taxon>
        <taxon>Euteleostomi</taxon>
        <taxon>Amphibia</taxon>
        <taxon>Batrachia</taxon>
        <taxon>Anura</taxon>
        <taxon>Neobatrachia</taxon>
        <taxon>Hyloidea</taxon>
        <taxon>Leptodactylidae</taxon>
        <taxon>Leiuperinae</taxon>
        <taxon>Engystomops</taxon>
    </lineage>
</organism>
<dbReference type="GO" id="GO:0005829">
    <property type="term" value="C:cytosol"/>
    <property type="evidence" value="ECO:0007669"/>
    <property type="project" value="TreeGrafter"/>
</dbReference>
<gene>
    <name evidence="2" type="ORF">GDO81_029828</name>
</gene>
<evidence type="ECO:0000259" key="1">
    <source>
        <dbReference type="Pfam" id="PF02538"/>
    </source>
</evidence>